<dbReference type="SUPFAM" id="SSF56784">
    <property type="entry name" value="HAD-like"/>
    <property type="match status" value="1"/>
</dbReference>
<gene>
    <name evidence="1" type="ORF">B0I36DRAFT_116937</name>
</gene>
<organism evidence="1 2">
    <name type="scientific">Microdochium trichocladiopsis</name>
    <dbReference type="NCBI Taxonomy" id="1682393"/>
    <lineage>
        <taxon>Eukaryota</taxon>
        <taxon>Fungi</taxon>
        <taxon>Dikarya</taxon>
        <taxon>Ascomycota</taxon>
        <taxon>Pezizomycotina</taxon>
        <taxon>Sordariomycetes</taxon>
        <taxon>Xylariomycetidae</taxon>
        <taxon>Xylariales</taxon>
        <taxon>Microdochiaceae</taxon>
        <taxon>Microdochium</taxon>
    </lineage>
</organism>
<protein>
    <submittedName>
        <fullName evidence="1">HAD-like domain-containing protein</fullName>
    </submittedName>
</protein>
<evidence type="ECO:0000313" key="2">
    <source>
        <dbReference type="Proteomes" id="UP000756346"/>
    </source>
</evidence>
<name>A0A9P8Y944_9PEZI</name>
<dbReference type="PANTHER" id="PTHR28181">
    <property type="entry name" value="UPF0655 PROTEIN YCR015C"/>
    <property type="match status" value="1"/>
</dbReference>
<dbReference type="RefSeq" id="XP_046012640.1">
    <property type="nucleotide sequence ID" value="XM_046147973.1"/>
</dbReference>
<comment type="caution">
    <text evidence="1">The sequence shown here is derived from an EMBL/GenBank/DDBJ whole genome shotgun (WGS) entry which is preliminary data.</text>
</comment>
<keyword evidence="2" id="KW-1185">Reference proteome</keyword>
<dbReference type="InterPro" id="IPR036412">
    <property type="entry name" value="HAD-like_sf"/>
</dbReference>
<evidence type="ECO:0000313" key="1">
    <source>
        <dbReference type="EMBL" id="KAH7030960.1"/>
    </source>
</evidence>
<proteinExistence type="predicted"/>
<dbReference type="Gene3D" id="3.40.50.1000">
    <property type="entry name" value="HAD superfamily/HAD-like"/>
    <property type="match status" value="1"/>
</dbReference>
<dbReference type="GeneID" id="70177519"/>
<accession>A0A9P8Y944</accession>
<dbReference type="Proteomes" id="UP000756346">
    <property type="component" value="Unassembled WGS sequence"/>
</dbReference>
<reference evidence="1" key="1">
    <citation type="journal article" date="2021" name="Nat. Commun.">
        <title>Genetic determinants of endophytism in the Arabidopsis root mycobiome.</title>
        <authorList>
            <person name="Mesny F."/>
            <person name="Miyauchi S."/>
            <person name="Thiergart T."/>
            <person name="Pickel B."/>
            <person name="Atanasova L."/>
            <person name="Karlsson M."/>
            <person name="Huettel B."/>
            <person name="Barry K.W."/>
            <person name="Haridas S."/>
            <person name="Chen C."/>
            <person name="Bauer D."/>
            <person name="Andreopoulos W."/>
            <person name="Pangilinan J."/>
            <person name="LaButti K."/>
            <person name="Riley R."/>
            <person name="Lipzen A."/>
            <person name="Clum A."/>
            <person name="Drula E."/>
            <person name="Henrissat B."/>
            <person name="Kohler A."/>
            <person name="Grigoriev I.V."/>
            <person name="Martin F.M."/>
            <person name="Hacquard S."/>
        </authorList>
    </citation>
    <scope>NUCLEOTIDE SEQUENCE</scope>
    <source>
        <strain evidence="1">MPI-CAGE-CH-0230</strain>
    </source>
</reference>
<sequence length="282" mass="30928">MTTPARKHIFLDFDGTITTADTIGALAQFALDTQSARGSDLSAAWEQVVKAYMQGFKACVDNHHTPSHQRTTVGQEVEFLRQMKDSEVESLERIRECEVFRGIGADDFRNAGRRLVEQGTIQLREGFHEYVSRRIAEGCKVWVLSVNWSSAFIEGACHPSVVSVIANNVGSDGSIVGPELFLSPRSADHRTLTNSVDKLDAMRAALQGEGFGQTTTVYMGDSITDMECLLAADQAVIMSDKADSTLLQTLRRIGTDVKHIAEADPGSIAWASSFDDIEKRVL</sequence>
<dbReference type="OrthoDB" id="10255128at2759"/>
<dbReference type="EMBL" id="JAGTJQ010000005">
    <property type="protein sequence ID" value="KAH7030960.1"/>
    <property type="molecule type" value="Genomic_DNA"/>
</dbReference>
<dbReference type="InterPro" id="IPR050849">
    <property type="entry name" value="HAD-like_hydrolase_phosphatase"/>
</dbReference>
<dbReference type="PANTHER" id="PTHR28181:SF1">
    <property type="entry name" value="COLD TOLERANCE PROTEIN 1"/>
    <property type="match status" value="1"/>
</dbReference>
<dbReference type="AlphaFoldDB" id="A0A9P8Y944"/>
<dbReference type="InterPro" id="IPR023214">
    <property type="entry name" value="HAD_sf"/>
</dbReference>
<dbReference type="Pfam" id="PF12710">
    <property type="entry name" value="HAD"/>
    <property type="match status" value="1"/>
</dbReference>